<evidence type="ECO:0000256" key="4">
    <source>
        <dbReference type="ARBA" id="ARBA00022737"/>
    </source>
</evidence>
<keyword evidence="5" id="KW-0863">Zinc-finger</keyword>
<evidence type="ECO:0000256" key="3">
    <source>
        <dbReference type="ARBA" id="ARBA00022723"/>
    </source>
</evidence>
<dbReference type="PROSITE" id="PS50089">
    <property type="entry name" value="ZF_RING_2"/>
    <property type="match status" value="1"/>
</dbReference>
<dbReference type="PROSITE" id="PS50145">
    <property type="entry name" value="ZF_TRAF"/>
    <property type="match status" value="2"/>
</dbReference>
<dbReference type="PANTHER" id="PTHR10131:SF94">
    <property type="entry name" value="TNF RECEPTOR-ASSOCIATED FACTOR 4"/>
    <property type="match status" value="1"/>
</dbReference>
<name>A0A6S7I6N5_PARCT</name>
<dbReference type="GO" id="GO:0008270">
    <property type="term" value="F:zinc ion binding"/>
    <property type="evidence" value="ECO:0007669"/>
    <property type="project" value="UniProtKB-KW"/>
</dbReference>
<dbReference type="GO" id="GO:0005164">
    <property type="term" value="F:tumor necrosis factor receptor binding"/>
    <property type="evidence" value="ECO:0007669"/>
    <property type="project" value="TreeGrafter"/>
</dbReference>
<dbReference type="PROSITE" id="PS00518">
    <property type="entry name" value="ZF_RING_1"/>
    <property type="match status" value="1"/>
</dbReference>
<dbReference type="SUPFAM" id="SSF49599">
    <property type="entry name" value="TRAF domain-like"/>
    <property type="match status" value="3"/>
</dbReference>
<organism evidence="7 8">
    <name type="scientific">Paramuricea clavata</name>
    <name type="common">Red gorgonian</name>
    <name type="synonym">Violescent sea-whip</name>
    <dbReference type="NCBI Taxonomy" id="317549"/>
    <lineage>
        <taxon>Eukaryota</taxon>
        <taxon>Metazoa</taxon>
        <taxon>Cnidaria</taxon>
        <taxon>Anthozoa</taxon>
        <taxon>Octocorallia</taxon>
        <taxon>Malacalcyonacea</taxon>
        <taxon>Plexauridae</taxon>
        <taxon>Paramuricea</taxon>
    </lineage>
</organism>
<comment type="subcellular location">
    <subcellularLocation>
        <location evidence="1">Cytoplasm</location>
    </subcellularLocation>
</comment>
<proteinExistence type="predicted"/>
<dbReference type="EMBL" id="CACRXK020007858">
    <property type="protein sequence ID" value="CAB4013366.1"/>
    <property type="molecule type" value="Genomic_DNA"/>
</dbReference>
<dbReference type="InterPro" id="IPR008974">
    <property type="entry name" value="TRAF-like"/>
</dbReference>
<accession>A0A6S7I6N5</accession>
<evidence type="ECO:0000256" key="2">
    <source>
        <dbReference type="ARBA" id="ARBA00022490"/>
    </source>
</evidence>
<evidence type="ECO:0000313" key="8">
    <source>
        <dbReference type="Proteomes" id="UP001152795"/>
    </source>
</evidence>
<dbReference type="PIRSF" id="PIRSF015614">
    <property type="entry name" value="TRAF"/>
    <property type="match status" value="1"/>
</dbReference>
<dbReference type="AlphaFoldDB" id="A0A6S7I6N5"/>
<dbReference type="Pfam" id="PF13923">
    <property type="entry name" value="zf-C3HC4_2"/>
    <property type="match status" value="1"/>
</dbReference>
<keyword evidence="2" id="KW-0963">Cytoplasm</keyword>
<keyword evidence="7" id="KW-0675">Receptor</keyword>
<dbReference type="GO" id="GO:0042981">
    <property type="term" value="P:regulation of apoptotic process"/>
    <property type="evidence" value="ECO:0007669"/>
    <property type="project" value="InterPro"/>
</dbReference>
<dbReference type="SMART" id="SM00184">
    <property type="entry name" value="RING"/>
    <property type="match status" value="1"/>
</dbReference>
<dbReference type="InterPro" id="IPR001293">
    <property type="entry name" value="Znf_TRAF"/>
</dbReference>
<dbReference type="GO" id="GO:0043122">
    <property type="term" value="P:regulation of canonical NF-kappaB signal transduction"/>
    <property type="evidence" value="ECO:0007669"/>
    <property type="project" value="TreeGrafter"/>
</dbReference>
<evidence type="ECO:0000256" key="1">
    <source>
        <dbReference type="ARBA" id="ARBA00004496"/>
    </source>
</evidence>
<protein>
    <submittedName>
        <fullName evidence="7">TNF receptor-associated factor 5-like</fullName>
    </submittedName>
</protein>
<reference evidence="7" key="1">
    <citation type="submission" date="2020-04" db="EMBL/GenBank/DDBJ databases">
        <authorList>
            <person name="Alioto T."/>
            <person name="Alioto T."/>
            <person name="Gomez Garrido J."/>
        </authorList>
    </citation>
    <scope>NUCLEOTIDE SEQUENCE</scope>
    <source>
        <strain evidence="7">A484AB</strain>
    </source>
</reference>
<keyword evidence="6" id="KW-0862">Zinc</keyword>
<dbReference type="PANTHER" id="PTHR10131">
    <property type="entry name" value="TNF RECEPTOR ASSOCIATED FACTOR"/>
    <property type="match status" value="1"/>
</dbReference>
<sequence>MPRLLRRESYRADGPHILDNKNFDFTSEVPPDYKCPLCHNLLRDPIQLISCGHRFCNSCYLKNLGRYGLNRHCPIDRKEFKESEVFQDRAWRNTIMSLRVRCKFKSCPWTGTLNSLLEDHVEECEFEDVKCPDPNCNIVMARSRLENHQKNECQWRVVVCDYCEDKYAVCKEEVHKATCRGVPEKCINGCLTRDIPRGQMKKHVENECPLTILPCQYRHVGCDDEIRRHQMKAHLDQNLQKHLDHACGKIRDMGADLREKTFQLNQHSEKLALLATEQARNMTGNGTLMWAIDNFEIRFRQAVNGIEPILQSEPALTGPYGYKFRSLVYLNGDAKAKGNHVDNILIAKSPLMYATNK</sequence>
<dbReference type="InterPro" id="IPR012227">
    <property type="entry name" value="TNF_rcpt-assoc_TRAF_met"/>
</dbReference>
<dbReference type="GO" id="GO:0031625">
    <property type="term" value="F:ubiquitin protein ligase binding"/>
    <property type="evidence" value="ECO:0007669"/>
    <property type="project" value="TreeGrafter"/>
</dbReference>
<dbReference type="Gene3D" id="3.30.40.10">
    <property type="entry name" value="Zinc/RING finger domain, C3HC4 (zinc finger)"/>
    <property type="match status" value="3"/>
</dbReference>
<evidence type="ECO:0000256" key="6">
    <source>
        <dbReference type="ARBA" id="ARBA00022833"/>
    </source>
</evidence>
<comment type="caution">
    <text evidence="7">The sequence shown here is derived from an EMBL/GenBank/DDBJ whole genome shotgun (WGS) entry which is preliminary data.</text>
</comment>
<dbReference type="InterPro" id="IPR013083">
    <property type="entry name" value="Znf_RING/FYVE/PHD"/>
</dbReference>
<gene>
    <name evidence="7" type="ORF">PACLA_8A001064</name>
</gene>
<dbReference type="GO" id="GO:0005737">
    <property type="term" value="C:cytoplasm"/>
    <property type="evidence" value="ECO:0007669"/>
    <property type="project" value="UniProtKB-SubCell"/>
</dbReference>
<evidence type="ECO:0000313" key="7">
    <source>
        <dbReference type="EMBL" id="CAB4013366.1"/>
    </source>
</evidence>
<keyword evidence="4" id="KW-0677">Repeat</keyword>
<dbReference type="SUPFAM" id="SSF57850">
    <property type="entry name" value="RING/U-box"/>
    <property type="match status" value="1"/>
</dbReference>
<evidence type="ECO:0000256" key="5">
    <source>
        <dbReference type="ARBA" id="ARBA00022771"/>
    </source>
</evidence>
<keyword evidence="8" id="KW-1185">Reference proteome</keyword>
<dbReference type="InterPro" id="IPR001841">
    <property type="entry name" value="Znf_RING"/>
</dbReference>
<dbReference type="GO" id="GO:0007165">
    <property type="term" value="P:signal transduction"/>
    <property type="evidence" value="ECO:0007669"/>
    <property type="project" value="InterPro"/>
</dbReference>
<dbReference type="InterPro" id="IPR017907">
    <property type="entry name" value="Znf_RING_CS"/>
</dbReference>
<keyword evidence="3" id="KW-0479">Metal-binding</keyword>
<dbReference type="OrthoDB" id="5945562at2759"/>
<dbReference type="Gene3D" id="2.60.210.10">
    <property type="entry name" value="Apoptosis, Tumor Necrosis Factor Receptor Associated Protein 2, Chain A"/>
    <property type="match status" value="1"/>
</dbReference>
<dbReference type="Pfam" id="PF02176">
    <property type="entry name" value="zf-TRAF"/>
    <property type="match status" value="2"/>
</dbReference>
<dbReference type="Proteomes" id="UP001152795">
    <property type="component" value="Unassembled WGS sequence"/>
</dbReference>